<comment type="subcellular location">
    <subcellularLocation>
        <location evidence="1">Cell inner membrane</location>
        <topology evidence="1">Multi-pass membrane protein</topology>
    </subcellularLocation>
    <subcellularLocation>
        <location evidence="9">Cell membrane</location>
        <topology evidence="9">Multi-pass membrane protein</topology>
    </subcellularLocation>
</comment>
<dbReference type="Pfam" id="PF00893">
    <property type="entry name" value="Multi_Drug_Res"/>
    <property type="match status" value="1"/>
</dbReference>
<feature type="transmembrane region" description="Helical" evidence="11">
    <location>
        <begin position="58"/>
        <end position="79"/>
    </location>
</feature>
<dbReference type="EMBL" id="BAABFL010000473">
    <property type="protein sequence ID" value="GAA4652283.1"/>
    <property type="molecule type" value="Genomic_DNA"/>
</dbReference>
<dbReference type="RefSeq" id="WP_345198812.1">
    <property type="nucleotide sequence ID" value="NZ_BAABFL010000473.1"/>
</dbReference>
<dbReference type="Proteomes" id="UP001500604">
    <property type="component" value="Unassembled WGS sequence"/>
</dbReference>
<reference evidence="13" key="1">
    <citation type="journal article" date="2019" name="Int. J. Syst. Evol. Microbiol.">
        <title>The Global Catalogue of Microorganisms (GCM) 10K type strain sequencing project: providing services to taxonomists for standard genome sequencing and annotation.</title>
        <authorList>
            <consortium name="The Broad Institute Genomics Platform"/>
            <consortium name="The Broad Institute Genome Sequencing Center for Infectious Disease"/>
            <person name="Wu L."/>
            <person name="Ma J."/>
        </authorList>
    </citation>
    <scope>NUCLEOTIDE SEQUENCE [LARGE SCALE GENOMIC DNA]</scope>
    <source>
        <strain evidence="13">JCM 17805</strain>
    </source>
</reference>
<evidence type="ECO:0000256" key="1">
    <source>
        <dbReference type="ARBA" id="ARBA00004429"/>
    </source>
</evidence>
<keyword evidence="13" id="KW-1185">Reference proteome</keyword>
<evidence type="ECO:0000313" key="13">
    <source>
        <dbReference type="Proteomes" id="UP001500604"/>
    </source>
</evidence>
<evidence type="ECO:0000256" key="5">
    <source>
        <dbReference type="ARBA" id="ARBA00022519"/>
    </source>
</evidence>
<keyword evidence="4" id="KW-1003">Cell membrane</keyword>
<dbReference type="InterPro" id="IPR045324">
    <property type="entry name" value="Small_multidrug_res"/>
</dbReference>
<sequence>MYYWLMLLAAIVTEVASTSFMKLAAEQNPWLGYGAMAVLISLSYYCLAQAVRKIPLALAYTMWEGVGLLLISGISWLFFHETFSVWKLVAIGCLLTGLVLMNLGEKLAETSDDNSSSLGRHSRDMPTSAMRMEGAA</sequence>
<keyword evidence="6 9" id="KW-0812">Transmembrane</keyword>
<dbReference type="PANTHER" id="PTHR30561:SF2">
    <property type="entry name" value="SPERMIDINE EXPORT PROTEIN MDTJ"/>
    <property type="match status" value="1"/>
</dbReference>
<dbReference type="SUPFAM" id="SSF103481">
    <property type="entry name" value="Multidrug resistance efflux transporter EmrE"/>
    <property type="match status" value="1"/>
</dbReference>
<gene>
    <name evidence="12" type="ORF">GCM10023116_45670</name>
</gene>
<feature type="transmembrane region" description="Helical" evidence="11">
    <location>
        <begin position="85"/>
        <end position="103"/>
    </location>
</feature>
<evidence type="ECO:0000256" key="9">
    <source>
        <dbReference type="RuleBase" id="RU003942"/>
    </source>
</evidence>
<evidence type="ECO:0000256" key="10">
    <source>
        <dbReference type="SAM" id="MobiDB-lite"/>
    </source>
</evidence>
<evidence type="ECO:0000256" key="3">
    <source>
        <dbReference type="ARBA" id="ARBA00021112"/>
    </source>
</evidence>
<evidence type="ECO:0000256" key="7">
    <source>
        <dbReference type="ARBA" id="ARBA00022989"/>
    </source>
</evidence>
<dbReference type="InterPro" id="IPR037185">
    <property type="entry name" value="EmrE-like"/>
</dbReference>
<evidence type="ECO:0000256" key="4">
    <source>
        <dbReference type="ARBA" id="ARBA00022475"/>
    </source>
</evidence>
<keyword evidence="5" id="KW-0997">Cell inner membrane</keyword>
<evidence type="ECO:0000256" key="11">
    <source>
        <dbReference type="SAM" id="Phobius"/>
    </source>
</evidence>
<dbReference type="InterPro" id="IPR000390">
    <property type="entry name" value="Small_drug/metabolite_transptr"/>
</dbReference>
<evidence type="ECO:0000256" key="6">
    <source>
        <dbReference type="ARBA" id="ARBA00022692"/>
    </source>
</evidence>
<keyword evidence="7 11" id="KW-1133">Transmembrane helix</keyword>
<accession>A0ABP8V9Q9</accession>
<evidence type="ECO:0000256" key="8">
    <source>
        <dbReference type="ARBA" id="ARBA00023136"/>
    </source>
</evidence>
<comment type="similarity">
    <text evidence="9">Belongs to the drug/metabolite transporter (DMT) superfamily. Small multidrug resistance (SMR) (TC 2.A.7.1) family.</text>
</comment>
<dbReference type="PANTHER" id="PTHR30561">
    <property type="entry name" value="SMR FAMILY PROTON-DEPENDENT DRUG EFFLUX TRANSPORTER SUGE"/>
    <property type="match status" value="1"/>
</dbReference>
<dbReference type="Gene3D" id="1.10.3730.20">
    <property type="match status" value="1"/>
</dbReference>
<keyword evidence="8 11" id="KW-0472">Membrane</keyword>
<comment type="subunit">
    <text evidence="2">Forms a complex with MdtI.</text>
</comment>
<protein>
    <recommendedName>
        <fullName evidence="3">Spermidine export protein MdtJ</fullName>
    </recommendedName>
</protein>
<feature type="region of interest" description="Disordered" evidence="10">
    <location>
        <begin position="109"/>
        <end position="136"/>
    </location>
</feature>
<feature type="transmembrane region" description="Helical" evidence="11">
    <location>
        <begin position="33"/>
        <end position="51"/>
    </location>
</feature>
<evidence type="ECO:0000256" key="2">
    <source>
        <dbReference type="ARBA" id="ARBA00011358"/>
    </source>
</evidence>
<comment type="caution">
    <text evidence="12">The sequence shown here is derived from an EMBL/GenBank/DDBJ whole genome shotgun (WGS) entry which is preliminary data.</text>
</comment>
<name>A0ABP8V9Q9_9GAMM</name>
<organism evidence="12 13">
    <name type="scientific">Kistimonas scapharcae</name>
    <dbReference type="NCBI Taxonomy" id="1036133"/>
    <lineage>
        <taxon>Bacteria</taxon>
        <taxon>Pseudomonadati</taxon>
        <taxon>Pseudomonadota</taxon>
        <taxon>Gammaproteobacteria</taxon>
        <taxon>Oceanospirillales</taxon>
        <taxon>Endozoicomonadaceae</taxon>
        <taxon>Kistimonas</taxon>
    </lineage>
</organism>
<proteinExistence type="inferred from homology"/>
<evidence type="ECO:0000313" key="12">
    <source>
        <dbReference type="EMBL" id="GAA4652283.1"/>
    </source>
</evidence>